<sequence>MKTIKDCFTPYFQVHELKHILEEGLETGSIDDDCRNSCIKLIYIHLSGPTSLTRAISLLLLSYLYLFWQQPGHFSSIVNLLRPVQCGGSEAAAGSMRM</sequence>
<protein>
    <submittedName>
        <fullName evidence="1">Uncharacterized protein</fullName>
    </submittedName>
</protein>
<dbReference type="Proteomes" id="UP000288805">
    <property type="component" value="Unassembled WGS sequence"/>
</dbReference>
<organism evidence="1 2">
    <name type="scientific">Vitis vinifera</name>
    <name type="common">Grape</name>
    <dbReference type="NCBI Taxonomy" id="29760"/>
    <lineage>
        <taxon>Eukaryota</taxon>
        <taxon>Viridiplantae</taxon>
        <taxon>Streptophyta</taxon>
        <taxon>Embryophyta</taxon>
        <taxon>Tracheophyta</taxon>
        <taxon>Spermatophyta</taxon>
        <taxon>Magnoliopsida</taxon>
        <taxon>eudicotyledons</taxon>
        <taxon>Gunneridae</taxon>
        <taxon>Pentapetalae</taxon>
        <taxon>rosids</taxon>
        <taxon>Vitales</taxon>
        <taxon>Vitaceae</taxon>
        <taxon>Viteae</taxon>
        <taxon>Vitis</taxon>
    </lineage>
</organism>
<dbReference type="EMBL" id="QGNW01001869">
    <property type="protein sequence ID" value="RVW28954.1"/>
    <property type="molecule type" value="Genomic_DNA"/>
</dbReference>
<reference evidence="1 2" key="1">
    <citation type="journal article" date="2018" name="PLoS Genet.">
        <title>Population sequencing reveals clonal diversity and ancestral inbreeding in the grapevine cultivar Chardonnay.</title>
        <authorList>
            <person name="Roach M.J."/>
            <person name="Johnson D.L."/>
            <person name="Bohlmann J."/>
            <person name="van Vuuren H.J."/>
            <person name="Jones S.J."/>
            <person name="Pretorius I.S."/>
            <person name="Schmidt S.A."/>
            <person name="Borneman A.R."/>
        </authorList>
    </citation>
    <scope>NUCLEOTIDE SEQUENCE [LARGE SCALE GENOMIC DNA]</scope>
    <source>
        <strain evidence="2">cv. Chardonnay</strain>
        <tissue evidence="1">Leaf</tissue>
    </source>
</reference>
<dbReference type="AlphaFoldDB" id="A0A438D0H3"/>
<evidence type="ECO:0000313" key="1">
    <source>
        <dbReference type="EMBL" id="RVW28954.1"/>
    </source>
</evidence>
<proteinExistence type="predicted"/>
<evidence type="ECO:0000313" key="2">
    <source>
        <dbReference type="Proteomes" id="UP000288805"/>
    </source>
</evidence>
<comment type="caution">
    <text evidence="1">The sequence shown here is derived from an EMBL/GenBank/DDBJ whole genome shotgun (WGS) entry which is preliminary data.</text>
</comment>
<accession>A0A438D0H3</accession>
<gene>
    <name evidence="1" type="ORF">CK203_094789</name>
</gene>
<name>A0A438D0H3_VITVI</name>